<feature type="compositionally biased region" description="Basic and acidic residues" evidence="1">
    <location>
        <begin position="28"/>
        <end position="40"/>
    </location>
</feature>
<dbReference type="RefSeq" id="WP_386822500.1">
    <property type="nucleotide sequence ID" value="NZ_JBHTIF010000001.1"/>
</dbReference>
<keyword evidence="2" id="KW-0732">Signal</keyword>
<evidence type="ECO:0000256" key="2">
    <source>
        <dbReference type="SAM" id="SignalP"/>
    </source>
</evidence>
<dbReference type="Proteomes" id="UP001597110">
    <property type="component" value="Unassembled WGS sequence"/>
</dbReference>
<dbReference type="EMBL" id="JBHTIF010000001">
    <property type="protein sequence ID" value="MFD0724863.1"/>
    <property type="molecule type" value="Genomic_DNA"/>
</dbReference>
<organism evidence="3 4">
    <name type="scientific">Lysobacter brunescens</name>
    <dbReference type="NCBI Taxonomy" id="262323"/>
    <lineage>
        <taxon>Bacteria</taxon>
        <taxon>Pseudomonadati</taxon>
        <taxon>Pseudomonadota</taxon>
        <taxon>Gammaproteobacteria</taxon>
        <taxon>Lysobacterales</taxon>
        <taxon>Lysobacteraceae</taxon>
        <taxon>Lysobacter</taxon>
    </lineage>
</organism>
<feature type="region of interest" description="Disordered" evidence="1">
    <location>
        <begin position="70"/>
        <end position="105"/>
    </location>
</feature>
<evidence type="ECO:0000313" key="4">
    <source>
        <dbReference type="Proteomes" id="UP001597110"/>
    </source>
</evidence>
<feature type="chain" id="PRO_5045614899" description="TonB-dependent receptor" evidence="2">
    <location>
        <begin position="25"/>
        <end position="147"/>
    </location>
</feature>
<gene>
    <name evidence="3" type="ORF">ACFQ0E_04540</name>
</gene>
<keyword evidence="4" id="KW-1185">Reference proteome</keyword>
<feature type="signal peptide" evidence="2">
    <location>
        <begin position="1"/>
        <end position="24"/>
    </location>
</feature>
<evidence type="ECO:0000313" key="3">
    <source>
        <dbReference type="EMBL" id="MFD0724863.1"/>
    </source>
</evidence>
<sequence length="147" mass="15356">MSMPRTTVLAIALCACTASLPAFADDTPAERKAPRSERPEPTTGSRIVERNSSDLDEILVIGAIHDPADAALPQDTSVPPLPAQADAGKTQRRGRATTGSRIPDSQLAELDEVRIVGAVHDPADAGLADDASLPDLPVVIASTMRGR</sequence>
<dbReference type="PROSITE" id="PS51257">
    <property type="entry name" value="PROKAR_LIPOPROTEIN"/>
    <property type="match status" value="1"/>
</dbReference>
<evidence type="ECO:0000256" key="1">
    <source>
        <dbReference type="SAM" id="MobiDB-lite"/>
    </source>
</evidence>
<accession>A0ABW2Y9T0</accession>
<protein>
    <recommendedName>
        <fullName evidence="5">TonB-dependent receptor</fullName>
    </recommendedName>
</protein>
<reference evidence="4" key="1">
    <citation type="journal article" date="2019" name="Int. J. Syst. Evol. Microbiol.">
        <title>The Global Catalogue of Microorganisms (GCM) 10K type strain sequencing project: providing services to taxonomists for standard genome sequencing and annotation.</title>
        <authorList>
            <consortium name="The Broad Institute Genomics Platform"/>
            <consortium name="The Broad Institute Genome Sequencing Center for Infectious Disease"/>
            <person name="Wu L."/>
            <person name="Ma J."/>
        </authorList>
    </citation>
    <scope>NUCLEOTIDE SEQUENCE [LARGE SCALE GENOMIC DNA]</scope>
    <source>
        <strain evidence="4">CCUG 55585</strain>
    </source>
</reference>
<evidence type="ECO:0008006" key="5">
    <source>
        <dbReference type="Google" id="ProtNLM"/>
    </source>
</evidence>
<feature type="region of interest" description="Disordered" evidence="1">
    <location>
        <begin position="26"/>
        <end position="51"/>
    </location>
</feature>
<name>A0ABW2Y9T0_9GAMM</name>
<comment type="caution">
    <text evidence="3">The sequence shown here is derived from an EMBL/GenBank/DDBJ whole genome shotgun (WGS) entry which is preliminary data.</text>
</comment>
<proteinExistence type="predicted"/>